<gene>
    <name evidence="2" type="ORF">HAX54_035630</name>
</gene>
<dbReference type="InterPro" id="IPR051761">
    <property type="entry name" value="MLP-like_ligand-binding"/>
</dbReference>
<dbReference type="Gene3D" id="3.30.530.20">
    <property type="match status" value="1"/>
</dbReference>
<organism evidence="2 3">
    <name type="scientific">Datura stramonium</name>
    <name type="common">Jimsonweed</name>
    <name type="synonym">Common thornapple</name>
    <dbReference type="NCBI Taxonomy" id="4076"/>
    <lineage>
        <taxon>Eukaryota</taxon>
        <taxon>Viridiplantae</taxon>
        <taxon>Streptophyta</taxon>
        <taxon>Embryophyta</taxon>
        <taxon>Tracheophyta</taxon>
        <taxon>Spermatophyta</taxon>
        <taxon>Magnoliopsida</taxon>
        <taxon>eudicotyledons</taxon>
        <taxon>Gunneridae</taxon>
        <taxon>Pentapetalae</taxon>
        <taxon>asterids</taxon>
        <taxon>lamiids</taxon>
        <taxon>Solanales</taxon>
        <taxon>Solanaceae</taxon>
        <taxon>Solanoideae</taxon>
        <taxon>Datureae</taxon>
        <taxon>Datura</taxon>
    </lineage>
</organism>
<accession>A0ABS8VIZ0</accession>
<name>A0ABS8VIZ0_DATST</name>
<proteinExistence type="predicted"/>
<evidence type="ECO:0000313" key="3">
    <source>
        <dbReference type="Proteomes" id="UP000823775"/>
    </source>
</evidence>
<evidence type="ECO:0000313" key="2">
    <source>
        <dbReference type="EMBL" id="MCD9646103.1"/>
    </source>
</evidence>
<reference evidence="2 3" key="1">
    <citation type="journal article" date="2021" name="BMC Genomics">
        <title>Datura genome reveals duplications of psychoactive alkaloid biosynthetic genes and high mutation rate following tissue culture.</title>
        <authorList>
            <person name="Rajewski A."/>
            <person name="Carter-House D."/>
            <person name="Stajich J."/>
            <person name="Litt A."/>
        </authorList>
    </citation>
    <scope>NUCLEOTIDE SEQUENCE [LARGE SCALE GENOMIC DNA]</scope>
    <source>
        <strain evidence="2">AR-01</strain>
    </source>
</reference>
<dbReference type="PANTHER" id="PTHR31907">
    <property type="entry name" value="MLP-LIKE PROTEIN 423"/>
    <property type="match status" value="1"/>
</dbReference>
<dbReference type="Proteomes" id="UP000823775">
    <property type="component" value="Unassembled WGS sequence"/>
</dbReference>
<feature type="domain" description="Bet v I/Major latex protein" evidence="1">
    <location>
        <begin position="2"/>
        <end position="147"/>
    </location>
</feature>
<dbReference type="SUPFAM" id="SSF55961">
    <property type="entry name" value="Bet v1-like"/>
    <property type="match status" value="1"/>
</dbReference>
<dbReference type="Pfam" id="PF00407">
    <property type="entry name" value="Bet_v_1"/>
    <property type="match status" value="1"/>
</dbReference>
<comment type="caution">
    <text evidence="2">The sequence shown here is derived from an EMBL/GenBank/DDBJ whole genome shotgun (WGS) entry which is preliminary data.</text>
</comment>
<dbReference type="SMART" id="SM01037">
    <property type="entry name" value="Bet_v_1"/>
    <property type="match status" value="1"/>
</dbReference>
<sequence length="147" mass="16609">MGVQGKLTASTGVKCGGHLIYDIFHFNPHHVPNISPSKVKSFEIHQGGTIKTGSIVSWNYYIDGKEKIDKQVIEAIDPKKKSITWKMIEGGVLEFYNSFTAIISCENQRITWTFVYEKKTTAIPDPLGLLDFLIELTHDIEGHFLKK</sequence>
<evidence type="ECO:0000259" key="1">
    <source>
        <dbReference type="SMART" id="SM01037"/>
    </source>
</evidence>
<protein>
    <recommendedName>
        <fullName evidence="1">Bet v I/Major latex protein domain-containing protein</fullName>
    </recommendedName>
</protein>
<dbReference type="EMBL" id="JACEIK010004669">
    <property type="protein sequence ID" value="MCD9646103.1"/>
    <property type="molecule type" value="Genomic_DNA"/>
</dbReference>
<dbReference type="InterPro" id="IPR023393">
    <property type="entry name" value="START-like_dom_sf"/>
</dbReference>
<keyword evidence="3" id="KW-1185">Reference proteome</keyword>
<dbReference type="InterPro" id="IPR000916">
    <property type="entry name" value="Bet_v_I/MLP"/>
</dbReference>